<evidence type="ECO:0000256" key="2">
    <source>
        <dbReference type="SAM" id="MobiDB-lite"/>
    </source>
</evidence>
<accession>A0A7J7MR29</accession>
<dbReference type="FunFam" id="2.60.40.2700:FF:000001">
    <property type="entry name" value="Transmembrane protein"/>
    <property type="match status" value="1"/>
</dbReference>
<evidence type="ECO:0000313" key="6">
    <source>
        <dbReference type="Proteomes" id="UP000541444"/>
    </source>
</evidence>
<feature type="compositionally biased region" description="Low complexity" evidence="2">
    <location>
        <begin position="186"/>
        <end position="200"/>
    </location>
</feature>
<feature type="compositionally biased region" description="Polar residues" evidence="2">
    <location>
        <begin position="614"/>
        <end position="628"/>
    </location>
</feature>
<dbReference type="AlphaFoldDB" id="A0A7J7MR29"/>
<feature type="coiled-coil region" evidence="1">
    <location>
        <begin position="233"/>
        <end position="260"/>
    </location>
</feature>
<dbReference type="Gene3D" id="2.60.40.2700">
    <property type="match status" value="1"/>
</dbReference>
<dbReference type="Proteomes" id="UP000541444">
    <property type="component" value="Unassembled WGS sequence"/>
</dbReference>
<feature type="domain" description="AIR9-like A9" evidence="4">
    <location>
        <begin position="719"/>
        <end position="801"/>
    </location>
</feature>
<evidence type="ECO:0000259" key="3">
    <source>
        <dbReference type="Pfam" id="PF23080"/>
    </source>
</evidence>
<gene>
    <name evidence="5" type="ORF">GIB67_004317</name>
</gene>
<evidence type="ECO:0000256" key="1">
    <source>
        <dbReference type="SAM" id="Coils"/>
    </source>
</evidence>
<proteinExistence type="predicted"/>
<dbReference type="OrthoDB" id="1937889at2759"/>
<evidence type="ECO:0000259" key="4">
    <source>
        <dbReference type="Pfam" id="PF23197"/>
    </source>
</evidence>
<feature type="region of interest" description="Disordered" evidence="2">
    <location>
        <begin position="658"/>
        <end position="686"/>
    </location>
</feature>
<reference evidence="5 6" key="1">
    <citation type="journal article" date="2020" name="IScience">
        <title>Genome Sequencing of the Endangered Kingdonia uniflora (Circaeasteraceae, Ranunculales) Reveals Potential Mechanisms of Evolutionary Specialization.</title>
        <authorList>
            <person name="Sun Y."/>
            <person name="Deng T."/>
            <person name="Zhang A."/>
            <person name="Moore M.J."/>
            <person name="Landis J.B."/>
            <person name="Lin N."/>
            <person name="Zhang H."/>
            <person name="Zhang X."/>
            <person name="Huang J."/>
            <person name="Zhang X."/>
            <person name="Sun H."/>
            <person name="Wang H."/>
        </authorList>
    </citation>
    <scope>NUCLEOTIDE SEQUENCE [LARGE SCALE GENOMIC DNA]</scope>
    <source>
        <strain evidence="5">TB1705</strain>
        <tissue evidence="5">Leaf</tissue>
    </source>
</reference>
<organism evidence="5 6">
    <name type="scientific">Kingdonia uniflora</name>
    <dbReference type="NCBI Taxonomy" id="39325"/>
    <lineage>
        <taxon>Eukaryota</taxon>
        <taxon>Viridiplantae</taxon>
        <taxon>Streptophyta</taxon>
        <taxon>Embryophyta</taxon>
        <taxon>Tracheophyta</taxon>
        <taxon>Spermatophyta</taxon>
        <taxon>Magnoliopsida</taxon>
        <taxon>Ranunculales</taxon>
        <taxon>Circaeasteraceae</taxon>
        <taxon>Kingdonia</taxon>
    </lineage>
</organism>
<feature type="compositionally biased region" description="Polar residues" evidence="2">
    <location>
        <begin position="566"/>
        <end position="579"/>
    </location>
</feature>
<dbReference type="PANTHER" id="PTHR31149:SF10">
    <property type="entry name" value="OS05G0100900 PROTEIN"/>
    <property type="match status" value="1"/>
</dbReference>
<keyword evidence="1" id="KW-0175">Coiled coil</keyword>
<dbReference type="Pfam" id="PF23197">
    <property type="entry name" value="IG_AIR9"/>
    <property type="match status" value="1"/>
</dbReference>
<name>A0A7J7MR29_9MAGN</name>
<dbReference type="Pfam" id="PF23080">
    <property type="entry name" value="DUF7046"/>
    <property type="match status" value="1"/>
</dbReference>
<feature type="region of interest" description="Disordered" evidence="2">
    <location>
        <begin position="165"/>
        <end position="213"/>
    </location>
</feature>
<dbReference type="GO" id="GO:0005886">
    <property type="term" value="C:plasma membrane"/>
    <property type="evidence" value="ECO:0007669"/>
    <property type="project" value="TreeGrafter"/>
</dbReference>
<dbReference type="InterPro" id="IPR056284">
    <property type="entry name" value="AIR9-like_A9"/>
</dbReference>
<sequence length="895" mass="99118">MGAYDGNSRTDVSYMRENRSHWNPNMDSGGGIGNLVDKLSGFGVNDDTTNDDASLIQVMKAVEAAESTIKQQVEENNRLRAELQRRTQEFERHKSDVSTSLRHEPHNLRNEDIRGPYNEEGRVRWTDHTSFLDPQGTLFLHQNLIQKSENPLHTHAEQQQYPERNQVNGGLKGFPPGQVAVDNIGSSQFFSPSSRSLSPSRNKKEGEYDPRSNLAGHGIMQVSVADRRSILLKQDLSLKIREHEEEILQLRRHLADYSIKEAQIRNEKHVLEKRIAYMRMVGDITFPLSFLYMQRAFDKQQQDLVDAASKSLSYRQDIIEENIRLTYALQAAQQERSTFISSLLPLLAEYSLQPPVLDAQSIVNNLKGTQFDAEIGGVLTAIGSGLTVICDGSSSAPTGSTTTEMGVVEVSGNAGETSEVGMITKIRRETTISYDAFSRVAKRDIDSPTGFDSAHRVTGREKDASSLEAEGRVVEKHVEMPADLVVDDGEAKEELGSPVLYKHLQEKLLVTEEKLKESQYQIAPWHSDPLNHSPLTPQSPSPSINAALTISHKNGLELVAQPTYSNQRTQEALPSNARTTADWDPSGQSTYSNHAGLVGVAKNPLPDNFGRSPLSATRNSESQDSSTTLITQGNSHAVHFNGGTPRNQQQSFNELLHGGEMDDTNTRELSTNWGSGTSPYMTPTHDDANSPFSPYLPPVLEEPSSSFSEAAEEDPLPAIDNLQISGEAFPGRELQACGFSINGTTSCNFEWVRYLENGSVNYIDGAKQPNYMVTADDVDSYLAIEVQPLDNRKRKGELVKVFANEQRKIACDPEMQDQIEKTHYSGRASYAVSLAVTLSYGLPTAFSILSSSGAEHVIGTESSLMRDTIVLTLRLFILRAVEKRKGKKKGLFFNK</sequence>
<protein>
    <submittedName>
        <fullName evidence="5">Uncharacterized protein</fullName>
    </submittedName>
</protein>
<dbReference type="PANTHER" id="PTHR31149">
    <property type="entry name" value="EXPRESSED PROTEIN"/>
    <property type="match status" value="1"/>
</dbReference>
<feature type="coiled-coil region" evidence="1">
    <location>
        <begin position="62"/>
        <end position="96"/>
    </location>
</feature>
<dbReference type="EMBL" id="JACGCM010001275">
    <property type="protein sequence ID" value="KAF6157379.1"/>
    <property type="molecule type" value="Genomic_DNA"/>
</dbReference>
<feature type="region of interest" description="Disordered" evidence="2">
    <location>
        <begin position="566"/>
        <end position="628"/>
    </location>
</feature>
<dbReference type="InterPro" id="IPR055474">
    <property type="entry name" value="DUF7046"/>
</dbReference>
<evidence type="ECO:0000313" key="5">
    <source>
        <dbReference type="EMBL" id="KAF6157379.1"/>
    </source>
</evidence>
<feature type="domain" description="DUF7046" evidence="3">
    <location>
        <begin position="833"/>
        <end position="889"/>
    </location>
</feature>
<feature type="compositionally biased region" description="Polar residues" evidence="2">
    <location>
        <begin position="667"/>
        <end position="681"/>
    </location>
</feature>
<keyword evidence="6" id="KW-1185">Reference proteome</keyword>
<comment type="caution">
    <text evidence="5">The sequence shown here is derived from an EMBL/GenBank/DDBJ whole genome shotgun (WGS) entry which is preliminary data.</text>
</comment>